<sequence length="79" mass="8880">LTCHVRQPLARKAPCALRPLRTLRGRTSATGRACGRLDYFFPRDGSHDVFRGCQLWHPAALRHPDPPCEQAQRGCTVQT</sequence>
<dbReference type="AlphaFoldDB" id="A0A813J6B6"/>
<evidence type="ECO:0000313" key="1">
    <source>
        <dbReference type="EMBL" id="CAE8665938.1"/>
    </source>
</evidence>
<proteinExistence type="predicted"/>
<protein>
    <submittedName>
        <fullName evidence="1">Uncharacterized protein</fullName>
    </submittedName>
</protein>
<name>A0A813J6B6_POLGL</name>
<reference evidence="1" key="1">
    <citation type="submission" date="2021-02" db="EMBL/GenBank/DDBJ databases">
        <authorList>
            <person name="Dougan E. K."/>
            <person name="Rhodes N."/>
            <person name="Thang M."/>
            <person name="Chan C."/>
        </authorList>
    </citation>
    <scope>NUCLEOTIDE SEQUENCE</scope>
</reference>
<dbReference type="EMBL" id="CAJNNW010020242">
    <property type="protein sequence ID" value="CAE8665938.1"/>
    <property type="molecule type" value="Genomic_DNA"/>
</dbReference>
<comment type="caution">
    <text evidence="1">The sequence shown here is derived from an EMBL/GenBank/DDBJ whole genome shotgun (WGS) entry which is preliminary data.</text>
</comment>
<evidence type="ECO:0000313" key="2">
    <source>
        <dbReference type="Proteomes" id="UP000626109"/>
    </source>
</evidence>
<feature type="non-terminal residue" evidence="1">
    <location>
        <position position="1"/>
    </location>
</feature>
<accession>A0A813J6B6</accession>
<organism evidence="1 2">
    <name type="scientific">Polarella glacialis</name>
    <name type="common">Dinoflagellate</name>
    <dbReference type="NCBI Taxonomy" id="89957"/>
    <lineage>
        <taxon>Eukaryota</taxon>
        <taxon>Sar</taxon>
        <taxon>Alveolata</taxon>
        <taxon>Dinophyceae</taxon>
        <taxon>Suessiales</taxon>
        <taxon>Suessiaceae</taxon>
        <taxon>Polarella</taxon>
    </lineage>
</organism>
<dbReference type="Proteomes" id="UP000626109">
    <property type="component" value="Unassembled WGS sequence"/>
</dbReference>
<gene>
    <name evidence="1" type="ORF">PGLA2088_LOCUS16082</name>
</gene>